<evidence type="ECO:0000313" key="2">
    <source>
        <dbReference type="Proteomes" id="UP000198304"/>
    </source>
</evidence>
<evidence type="ECO:0000313" key="1">
    <source>
        <dbReference type="EMBL" id="SNS88330.1"/>
    </source>
</evidence>
<name>A0A239I416_9FIRM</name>
<protein>
    <submittedName>
        <fullName evidence="1">Uncharacterized protein</fullName>
    </submittedName>
</protein>
<organism evidence="1 2">
    <name type="scientific">Anaerovirgula multivorans</name>
    <dbReference type="NCBI Taxonomy" id="312168"/>
    <lineage>
        <taxon>Bacteria</taxon>
        <taxon>Bacillati</taxon>
        <taxon>Bacillota</taxon>
        <taxon>Clostridia</taxon>
        <taxon>Peptostreptococcales</taxon>
        <taxon>Natronincolaceae</taxon>
        <taxon>Anaerovirgula</taxon>
    </lineage>
</organism>
<dbReference type="AlphaFoldDB" id="A0A239I416"/>
<reference evidence="2" key="1">
    <citation type="submission" date="2017-06" db="EMBL/GenBank/DDBJ databases">
        <authorList>
            <person name="Varghese N."/>
            <person name="Submissions S."/>
        </authorList>
    </citation>
    <scope>NUCLEOTIDE SEQUENCE [LARGE SCALE GENOMIC DNA]</scope>
    <source>
        <strain evidence="2">SCA</strain>
    </source>
</reference>
<proteinExistence type="predicted"/>
<keyword evidence="2" id="KW-1185">Reference proteome</keyword>
<dbReference type="Proteomes" id="UP000198304">
    <property type="component" value="Unassembled WGS sequence"/>
</dbReference>
<dbReference type="EMBL" id="FZOJ01000025">
    <property type="protein sequence ID" value="SNS88330.1"/>
    <property type="molecule type" value="Genomic_DNA"/>
</dbReference>
<accession>A0A239I416</accession>
<gene>
    <name evidence="1" type="ORF">SAMN05446037_102559</name>
</gene>
<sequence length="104" mass="12344">MKIMPSPRGLMDNYWRIIKKDDSLITIALRDKAKNILKRITFYDDYSKPMESHVTKENEKYYLKDISLDIEYFGRSYKKAKIQKNIDGKSAFQVADELRDLLFA</sequence>